<dbReference type="EMBL" id="JAPDDR010000005">
    <property type="protein sequence ID" value="MCW1914018.1"/>
    <property type="molecule type" value="Genomic_DNA"/>
</dbReference>
<evidence type="ECO:0000256" key="1">
    <source>
        <dbReference type="SAM" id="MobiDB-lite"/>
    </source>
</evidence>
<dbReference type="PROSITE" id="PS51257">
    <property type="entry name" value="PROKAR_LIPOPROTEIN"/>
    <property type="match status" value="1"/>
</dbReference>
<name>A0ABT3G2F2_9BACT</name>
<feature type="compositionally biased region" description="Basic and acidic residues" evidence="1">
    <location>
        <begin position="35"/>
        <end position="46"/>
    </location>
</feature>
<organism evidence="2 3">
    <name type="scientific">Luteolibacter rhizosphaerae</name>
    <dbReference type="NCBI Taxonomy" id="2989719"/>
    <lineage>
        <taxon>Bacteria</taxon>
        <taxon>Pseudomonadati</taxon>
        <taxon>Verrucomicrobiota</taxon>
        <taxon>Verrucomicrobiia</taxon>
        <taxon>Verrucomicrobiales</taxon>
        <taxon>Verrucomicrobiaceae</taxon>
        <taxon>Luteolibacter</taxon>
    </lineage>
</organism>
<dbReference type="RefSeq" id="WP_264513523.1">
    <property type="nucleotide sequence ID" value="NZ_JAPDDR010000005.1"/>
</dbReference>
<dbReference type="Proteomes" id="UP001165653">
    <property type="component" value="Unassembled WGS sequence"/>
</dbReference>
<protein>
    <recommendedName>
        <fullName evidence="4">HEAT repeat protein</fullName>
    </recommendedName>
</protein>
<sequence>MIRILNFALCISLLASCGEKKSGRPGGSETSSKAPRSETRSNRDPEPGTTAGKRVLRESFESALASTDQEARSKVFGQVAWDAIDVDPELSRQAFAELPAESPERAKLAAHFAMRLAESDPDQALEWARGLGSSEREEALSRISVVIGAKNPVRAAELITAEIEPGRPRDRAAVQLAQRWSQADPSAAAEWLGTLPAGEARSAGLKLALVRWLGDDAPAVASWITGRTDEALGLESLAAVADHLRSAEASEKAAALAAFSDPEIRRRLENLLAQPGP</sequence>
<accession>A0ABT3G2F2</accession>
<gene>
    <name evidence="2" type="ORF">OJ996_10560</name>
</gene>
<feature type="region of interest" description="Disordered" evidence="1">
    <location>
        <begin position="19"/>
        <end position="54"/>
    </location>
</feature>
<keyword evidence="3" id="KW-1185">Reference proteome</keyword>
<evidence type="ECO:0000313" key="2">
    <source>
        <dbReference type="EMBL" id="MCW1914018.1"/>
    </source>
</evidence>
<reference evidence="2" key="1">
    <citation type="submission" date="2022-10" db="EMBL/GenBank/DDBJ databases">
        <title>Luteolibacter sp. GHJ8, whole genome shotgun sequencing project.</title>
        <authorList>
            <person name="Zhao G."/>
            <person name="Shen L."/>
        </authorList>
    </citation>
    <scope>NUCLEOTIDE SEQUENCE</scope>
    <source>
        <strain evidence="2">GHJ8</strain>
    </source>
</reference>
<proteinExistence type="predicted"/>
<comment type="caution">
    <text evidence="2">The sequence shown here is derived from an EMBL/GenBank/DDBJ whole genome shotgun (WGS) entry which is preliminary data.</text>
</comment>
<evidence type="ECO:0000313" key="3">
    <source>
        <dbReference type="Proteomes" id="UP001165653"/>
    </source>
</evidence>
<evidence type="ECO:0008006" key="4">
    <source>
        <dbReference type="Google" id="ProtNLM"/>
    </source>
</evidence>